<sequence>MNVVIDTECRCLFSVLTYNLLFLGNNKVLCSWMDRIGMIPHIMIKKVKASYKTSYFSTKEKWGNSRICNR</sequence>
<accession>A0A140L0Z1</accession>
<comment type="caution">
    <text evidence="1">The sequence shown here is derived from an EMBL/GenBank/DDBJ whole genome shotgun (WGS) entry which is preliminary data.</text>
</comment>
<proteinExistence type="predicted"/>
<organism evidence="1 2">
    <name type="scientific">Thermotalea metallivorans</name>
    <dbReference type="NCBI Taxonomy" id="520762"/>
    <lineage>
        <taxon>Bacteria</taxon>
        <taxon>Bacillati</taxon>
        <taxon>Bacillota</taxon>
        <taxon>Clostridia</taxon>
        <taxon>Peptostreptococcales</taxon>
        <taxon>Thermotaleaceae</taxon>
        <taxon>Thermotalea</taxon>
    </lineage>
</organism>
<dbReference type="STRING" id="520762.AN619_25340"/>
<protein>
    <submittedName>
        <fullName evidence="1">Uncharacterized protein</fullName>
    </submittedName>
</protein>
<dbReference type="AlphaFoldDB" id="A0A140L0Z1"/>
<reference evidence="1 2" key="1">
    <citation type="submission" date="2015-12" db="EMBL/GenBank/DDBJ databases">
        <title>Draft genome sequence of the thermoanaerobe Thermotalea metallivorans, an isolate from the runoff channel of the Great Artesian Basin, Australia.</title>
        <authorList>
            <person name="Patel B.K."/>
        </authorList>
    </citation>
    <scope>NUCLEOTIDE SEQUENCE [LARGE SCALE GENOMIC DNA]</scope>
    <source>
        <strain evidence="1 2">B2-1</strain>
    </source>
</reference>
<dbReference type="Proteomes" id="UP000070456">
    <property type="component" value="Unassembled WGS sequence"/>
</dbReference>
<evidence type="ECO:0000313" key="2">
    <source>
        <dbReference type="Proteomes" id="UP000070456"/>
    </source>
</evidence>
<dbReference type="EMBL" id="LOEE01000061">
    <property type="protein sequence ID" value="KXG74216.1"/>
    <property type="molecule type" value="Genomic_DNA"/>
</dbReference>
<evidence type="ECO:0000313" key="1">
    <source>
        <dbReference type="EMBL" id="KXG74216.1"/>
    </source>
</evidence>
<gene>
    <name evidence="1" type="ORF">AN619_25340</name>
</gene>
<name>A0A140L0Z1_9FIRM</name>
<keyword evidence="2" id="KW-1185">Reference proteome</keyword>